<dbReference type="NCBIfam" id="TIGR03693">
    <property type="entry name" value="ocin_ThiF_like"/>
    <property type="match status" value="1"/>
</dbReference>
<protein>
    <submittedName>
        <fullName evidence="1">Putative thiazole-containing bacteriocin maturation protein</fullName>
    </submittedName>
</protein>
<dbReference type="RefSeq" id="WP_159362480.1">
    <property type="nucleotide sequence ID" value="NZ_CP047394.1"/>
</dbReference>
<dbReference type="KEGG" id="bvq:FHE72_17275"/>
<evidence type="ECO:0000313" key="2">
    <source>
        <dbReference type="Proteomes" id="UP000465062"/>
    </source>
</evidence>
<dbReference type="Gene3D" id="3.40.50.720">
    <property type="entry name" value="NAD(P)-binding Rossmann-like Domain"/>
    <property type="match status" value="1"/>
</dbReference>
<organism evidence="1 2">
    <name type="scientific">Rossellomorea vietnamensis</name>
    <dbReference type="NCBI Taxonomy" id="218284"/>
    <lineage>
        <taxon>Bacteria</taxon>
        <taxon>Bacillati</taxon>
        <taxon>Bacillota</taxon>
        <taxon>Bacilli</taxon>
        <taxon>Bacillales</taxon>
        <taxon>Bacillaceae</taxon>
        <taxon>Rossellomorea</taxon>
    </lineage>
</organism>
<dbReference type="Proteomes" id="UP000465062">
    <property type="component" value="Chromosome"/>
</dbReference>
<name>A0A6I6UML6_9BACI</name>
<sequence length="634" mass="71433">MGKLNPSMRLKVKRDTFYLPERDSGVYFRNNLCSFRMEGSGIDQWVEKLLPMFNGEYSLDDLTNGLPDPYRNRVMEIAEVLLKNGFVRDVSRDLPHNLPQHAVGKFASQIEFVDSLADSGASRFETYRHANVLAAGSGPLLTSLVSSLIESGLAKLQVLVTDEVPTNRRRLKELVDHARKSDPEVELYEVEFSGSGWRETIRPYDSILYVTQNESLEELDLLHAICRADQKLLIPEICHKQTCIAGPIIHPDSEAGWESAWRRLHATAFQKEGEFHAESAVPGAMMANMITFELFKEMTGVTKPDQRNRLFLLDTETLEGSWHSFLPHPLEINIGAEPVQNLETRLEQGAERSDPEKLLYFFSLLTSKETGIFHVWEEGDTKQLPLAQCRVQPVDGRSKGPAALLDEEVCSALTHAEARREAGLRGIERYASRLGSMMVPCVTGEFMAFCTGTTFAECVGRGLEKCLTEELRKRESLQKNIISRLELEAVEDETCRFYLKALTTMQKEPDIGLGEDLHGFPVVYVRGRNGWYGNSGFTITKALRNSLQQALFQAQNGTDAFDAHPIAVALEKENVQRITISAGEGRIEPDHLKEALHTLKVNQKQVTVYELDMEPVFRQELEGVFGVLLREEEA</sequence>
<dbReference type="EMBL" id="CP047394">
    <property type="protein sequence ID" value="QHE62577.1"/>
    <property type="molecule type" value="Genomic_DNA"/>
</dbReference>
<evidence type="ECO:0000313" key="1">
    <source>
        <dbReference type="EMBL" id="QHE62577.1"/>
    </source>
</evidence>
<gene>
    <name evidence="1" type="ORF">FHE72_17275</name>
</gene>
<proteinExistence type="predicted"/>
<accession>A0A6I6UML6</accession>
<reference evidence="1 2" key="1">
    <citation type="submission" date="2019-06" db="EMBL/GenBank/DDBJ databases">
        <title>An operon consisting of a P-type ATPase gene and a transcriptional regular gene given the different cadmium resistance in Bacillus vietamensis 151-6 and Bacillus marisflavi 151-25.</title>
        <authorList>
            <person name="Yu X."/>
        </authorList>
    </citation>
    <scope>NUCLEOTIDE SEQUENCE [LARGE SCALE GENOMIC DNA]</scope>
    <source>
        <strain evidence="1 2">151-6</strain>
    </source>
</reference>
<dbReference type="InterPro" id="IPR022368">
    <property type="entry name" value="Thiazole_bacteriocin_mat_put"/>
</dbReference>
<dbReference type="AlphaFoldDB" id="A0A6I6UML6"/>